<keyword evidence="3" id="KW-0804">Transcription</keyword>
<name>A0AAN8XAM6_HALRR</name>
<evidence type="ECO:0000256" key="1">
    <source>
        <dbReference type="ARBA" id="ARBA00023015"/>
    </source>
</evidence>
<dbReference type="AlphaFoldDB" id="A0AAN8XAM6"/>
<keyword evidence="1" id="KW-0805">Transcription regulation</keyword>
<keyword evidence="8" id="KW-1185">Reference proteome</keyword>
<evidence type="ECO:0000256" key="5">
    <source>
        <dbReference type="SAM" id="Coils"/>
    </source>
</evidence>
<feature type="compositionally biased region" description="Basic and acidic residues" evidence="6">
    <location>
        <begin position="12"/>
        <end position="33"/>
    </location>
</feature>
<evidence type="ECO:0000256" key="6">
    <source>
        <dbReference type="SAM" id="MobiDB-lite"/>
    </source>
</evidence>
<proteinExistence type="predicted"/>
<feature type="coiled-coil region" evidence="5">
    <location>
        <begin position="114"/>
        <end position="141"/>
    </location>
</feature>
<keyword evidence="2" id="KW-0238">DNA-binding</keyword>
<reference evidence="7 8" key="1">
    <citation type="submission" date="2023-11" db="EMBL/GenBank/DDBJ databases">
        <title>Halocaridina rubra genome assembly.</title>
        <authorList>
            <person name="Smith C."/>
        </authorList>
    </citation>
    <scope>NUCLEOTIDE SEQUENCE [LARGE SCALE GENOMIC DNA]</scope>
    <source>
        <strain evidence="7">EP-1</strain>
        <tissue evidence="7">Whole</tissue>
    </source>
</reference>
<dbReference type="PANTHER" id="PTHR46621:SF1">
    <property type="entry name" value="SNRNA-ACTIVATING PROTEIN COMPLEX SUBUNIT 4"/>
    <property type="match status" value="1"/>
</dbReference>
<accession>A0AAN8XAM6</accession>
<evidence type="ECO:0000256" key="2">
    <source>
        <dbReference type="ARBA" id="ARBA00023125"/>
    </source>
</evidence>
<dbReference type="GO" id="GO:0042796">
    <property type="term" value="P:snRNA transcription by RNA polymerase III"/>
    <property type="evidence" value="ECO:0007669"/>
    <property type="project" value="TreeGrafter"/>
</dbReference>
<keyword evidence="4" id="KW-0539">Nucleus</keyword>
<protein>
    <submittedName>
        <fullName evidence="7">Uncharacterized protein</fullName>
    </submittedName>
</protein>
<keyword evidence="5" id="KW-0175">Coiled coil</keyword>
<evidence type="ECO:0000256" key="3">
    <source>
        <dbReference type="ARBA" id="ARBA00023163"/>
    </source>
</evidence>
<organism evidence="7 8">
    <name type="scientific">Halocaridina rubra</name>
    <name type="common">Hawaiian red shrimp</name>
    <dbReference type="NCBI Taxonomy" id="373956"/>
    <lineage>
        <taxon>Eukaryota</taxon>
        <taxon>Metazoa</taxon>
        <taxon>Ecdysozoa</taxon>
        <taxon>Arthropoda</taxon>
        <taxon>Crustacea</taxon>
        <taxon>Multicrustacea</taxon>
        <taxon>Malacostraca</taxon>
        <taxon>Eumalacostraca</taxon>
        <taxon>Eucarida</taxon>
        <taxon>Decapoda</taxon>
        <taxon>Pleocyemata</taxon>
        <taxon>Caridea</taxon>
        <taxon>Atyoidea</taxon>
        <taxon>Atyidae</taxon>
        <taxon>Halocaridina</taxon>
    </lineage>
</organism>
<gene>
    <name evidence="7" type="ORF">SK128_001532</name>
</gene>
<evidence type="ECO:0000256" key="4">
    <source>
        <dbReference type="ARBA" id="ARBA00023242"/>
    </source>
</evidence>
<sequence length="240" mass="26985">MEEIEITVVSDLPREKSVTAAERDLSINTDDPKSPASPLVGSFTHRTPSVPLSAIGSEGSGSIVQARPSYAGSTEASEAGLRRDNVDELLSISPSLDSALRLNMVLQKRVQDRLQCLEITLERNSAKQKKLEDNILNAKQAREYEQRNDGSSKLNLRISFFAVPYFKNRSWMPAPMNEDAKMKLNSGNIDLYVTRTRPWPTAEKETLDTVVRQVWREQCISRDEATYRDLERKLSAAKSE</sequence>
<dbReference type="GO" id="GO:0000978">
    <property type="term" value="F:RNA polymerase II cis-regulatory region sequence-specific DNA binding"/>
    <property type="evidence" value="ECO:0007669"/>
    <property type="project" value="TreeGrafter"/>
</dbReference>
<dbReference type="GO" id="GO:0042795">
    <property type="term" value="P:snRNA transcription by RNA polymerase II"/>
    <property type="evidence" value="ECO:0007669"/>
    <property type="project" value="TreeGrafter"/>
</dbReference>
<dbReference type="EMBL" id="JAXCGZ010008509">
    <property type="protein sequence ID" value="KAK7077598.1"/>
    <property type="molecule type" value="Genomic_DNA"/>
</dbReference>
<dbReference type="Proteomes" id="UP001381693">
    <property type="component" value="Unassembled WGS sequence"/>
</dbReference>
<comment type="caution">
    <text evidence="7">The sequence shown here is derived from an EMBL/GenBank/DDBJ whole genome shotgun (WGS) entry which is preliminary data.</text>
</comment>
<evidence type="ECO:0000313" key="7">
    <source>
        <dbReference type="EMBL" id="KAK7077598.1"/>
    </source>
</evidence>
<dbReference type="GO" id="GO:0019185">
    <property type="term" value="C:snRNA-activating protein complex"/>
    <property type="evidence" value="ECO:0007669"/>
    <property type="project" value="TreeGrafter"/>
</dbReference>
<feature type="region of interest" description="Disordered" evidence="6">
    <location>
        <begin position="1"/>
        <end position="45"/>
    </location>
</feature>
<dbReference type="InterPro" id="IPR051575">
    <property type="entry name" value="Myb-like_DNA-bd"/>
</dbReference>
<dbReference type="GO" id="GO:0001006">
    <property type="term" value="F:RNA polymerase III type 3 promoter sequence-specific DNA binding"/>
    <property type="evidence" value="ECO:0007669"/>
    <property type="project" value="TreeGrafter"/>
</dbReference>
<feature type="non-terminal residue" evidence="7">
    <location>
        <position position="240"/>
    </location>
</feature>
<evidence type="ECO:0000313" key="8">
    <source>
        <dbReference type="Proteomes" id="UP001381693"/>
    </source>
</evidence>
<dbReference type="PANTHER" id="PTHR46621">
    <property type="entry name" value="SNRNA-ACTIVATING PROTEIN COMPLEX SUBUNIT 4"/>
    <property type="match status" value="1"/>
</dbReference>